<keyword evidence="4" id="KW-0472">Membrane</keyword>
<accession>A0AAE3MAP8</accession>
<sequence>SPSAVAMSNNRDLYVLSARGSMLLVIGFNSEIKEITFLNPKYLPQPEGICFDDDGNLYLSTEGKKNKGKLLYYRKIQK</sequence>
<dbReference type="SUPFAM" id="SSF101898">
    <property type="entry name" value="NHL repeat"/>
    <property type="match status" value="1"/>
</dbReference>
<comment type="similarity">
    <text evidence="2">Belongs to the YjiK family.</text>
</comment>
<comment type="caution">
    <text evidence="5">The sequence shown here is derived from an EMBL/GenBank/DDBJ whole genome shotgun (WGS) entry which is preliminary data.</text>
</comment>
<evidence type="ECO:0000256" key="3">
    <source>
        <dbReference type="ARBA" id="ARBA00022475"/>
    </source>
</evidence>
<comment type="subcellular location">
    <subcellularLocation>
        <location evidence="1">Cell membrane</location>
    </subcellularLocation>
</comment>
<keyword evidence="3" id="KW-1003">Cell membrane</keyword>
<dbReference type="AlphaFoldDB" id="A0AAE3MAP8"/>
<evidence type="ECO:0000256" key="4">
    <source>
        <dbReference type="ARBA" id="ARBA00023136"/>
    </source>
</evidence>
<protein>
    <submittedName>
        <fullName evidence="5">SdiA-regulated domain-containing protein</fullName>
    </submittedName>
</protein>
<dbReference type="EMBL" id="JAPDPJ010000369">
    <property type="protein sequence ID" value="MCW3789890.1"/>
    <property type="molecule type" value="Genomic_DNA"/>
</dbReference>
<evidence type="ECO:0000313" key="5">
    <source>
        <dbReference type="EMBL" id="MCW3789890.1"/>
    </source>
</evidence>
<dbReference type="InterPro" id="IPR009722">
    <property type="entry name" value="YjiK/CarP"/>
</dbReference>
<dbReference type="GO" id="GO:0005886">
    <property type="term" value="C:plasma membrane"/>
    <property type="evidence" value="ECO:0007669"/>
    <property type="project" value="UniProtKB-SubCell"/>
</dbReference>
<dbReference type="Pfam" id="PF06977">
    <property type="entry name" value="SdiA-regulated"/>
    <property type="match status" value="1"/>
</dbReference>
<proteinExistence type="inferred from homology"/>
<evidence type="ECO:0000313" key="6">
    <source>
        <dbReference type="Proteomes" id="UP001209229"/>
    </source>
</evidence>
<reference evidence="5" key="1">
    <citation type="submission" date="2022-10" db="EMBL/GenBank/DDBJ databases">
        <authorList>
            <person name="Yu W.X."/>
        </authorList>
    </citation>
    <scope>NUCLEOTIDE SEQUENCE</scope>
    <source>
        <strain evidence="5">AAT</strain>
    </source>
</reference>
<evidence type="ECO:0000256" key="1">
    <source>
        <dbReference type="ARBA" id="ARBA00004236"/>
    </source>
</evidence>
<gene>
    <name evidence="5" type="ORF">OM075_25845</name>
</gene>
<organism evidence="5 6">
    <name type="scientific">Plebeiibacterium sediminum</name>
    <dbReference type="NCBI Taxonomy" id="2992112"/>
    <lineage>
        <taxon>Bacteria</taxon>
        <taxon>Pseudomonadati</taxon>
        <taxon>Bacteroidota</taxon>
        <taxon>Bacteroidia</taxon>
        <taxon>Marinilabiliales</taxon>
        <taxon>Marinilabiliaceae</taxon>
        <taxon>Plebeiibacterium</taxon>
    </lineage>
</organism>
<dbReference type="RefSeq" id="WP_301193414.1">
    <property type="nucleotide sequence ID" value="NZ_JAPDPJ010000369.1"/>
</dbReference>
<dbReference type="Proteomes" id="UP001209229">
    <property type="component" value="Unassembled WGS sequence"/>
</dbReference>
<dbReference type="InterPro" id="IPR011042">
    <property type="entry name" value="6-blade_b-propeller_TolB-like"/>
</dbReference>
<keyword evidence="6" id="KW-1185">Reference proteome</keyword>
<name>A0AAE3MAP8_9BACT</name>
<dbReference type="Gene3D" id="2.120.10.30">
    <property type="entry name" value="TolB, C-terminal domain"/>
    <property type="match status" value="1"/>
</dbReference>
<feature type="non-terminal residue" evidence="5">
    <location>
        <position position="1"/>
    </location>
</feature>
<evidence type="ECO:0000256" key="2">
    <source>
        <dbReference type="ARBA" id="ARBA00009852"/>
    </source>
</evidence>